<evidence type="ECO:0000313" key="3">
    <source>
        <dbReference type="Proteomes" id="UP001307889"/>
    </source>
</evidence>
<name>A0ABN7ANM9_9HEMI</name>
<dbReference type="Proteomes" id="UP001307889">
    <property type="component" value="Chromosome 4"/>
</dbReference>
<reference evidence="2 3" key="1">
    <citation type="submission" date="2023-09" db="EMBL/GenBank/DDBJ databases">
        <title>Nesidiocoris tenuis whole genome shotgun sequence.</title>
        <authorList>
            <person name="Shibata T."/>
            <person name="Shimoda M."/>
            <person name="Kobayashi T."/>
            <person name="Uehara T."/>
        </authorList>
    </citation>
    <scope>NUCLEOTIDE SEQUENCE [LARGE SCALE GENOMIC DNA]</scope>
    <source>
        <strain evidence="2 3">Japan</strain>
    </source>
</reference>
<gene>
    <name evidence="2" type="ORF">NTJ_06645</name>
</gene>
<evidence type="ECO:0000256" key="1">
    <source>
        <dbReference type="SAM" id="MobiDB-lite"/>
    </source>
</evidence>
<dbReference type="EMBL" id="AP028912">
    <property type="protein sequence ID" value="BES93836.1"/>
    <property type="molecule type" value="Genomic_DNA"/>
</dbReference>
<feature type="region of interest" description="Disordered" evidence="1">
    <location>
        <begin position="55"/>
        <end position="91"/>
    </location>
</feature>
<feature type="compositionally biased region" description="Basic and acidic residues" evidence="1">
    <location>
        <begin position="55"/>
        <end position="64"/>
    </location>
</feature>
<protein>
    <submittedName>
        <fullName evidence="2">Uncharacterized protein</fullName>
    </submittedName>
</protein>
<keyword evidence="3" id="KW-1185">Reference proteome</keyword>
<evidence type="ECO:0000313" key="2">
    <source>
        <dbReference type="EMBL" id="BES93836.1"/>
    </source>
</evidence>
<accession>A0ABN7ANM9</accession>
<proteinExistence type="predicted"/>
<organism evidence="2 3">
    <name type="scientific">Nesidiocoris tenuis</name>
    <dbReference type="NCBI Taxonomy" id="355587"/>
    <lineage>
        <taxon>Eukaryota</taxon>
        <taxon>Metazoa</taxon>
        <taxon>Ecdysozoa</taxon>
        <taxon>Arthropoda</taxon>
        <taxon>Hexapoda</taxon>
        <taxon>Insecta</taxon>
        <taxon>Pterygota</taxon>
        <taxon>Neoptera</taxon>
        <taxon>Paraneoptera</taxon>
        <taxon>Hemiptera</taxon>
        <taxon>Heteroptera</taxon>
        <taxon>Panheteroptera</taxon>
        <taxon>Cimicomorpha</taxon>
        <taxon>Miridae</taxon>
        <taxon>Dicyphina</taxon>
        <taxon>Nesidiocoris</taxon>
    </lineage>
</organism>
<sequence>MDAQRAESPEAFIRAYVERDHWSSPILMQISSLPSTFVGESTGETTGQKKFIKREMRKSDERRQGLINSGDDCTDTYPYPGVEADPSLSAG</sequence>